<name>E2B0A8_CAMFO</name>
<reference evidence="1 2" key="1">
    <citation type="journal article" date="2010" name="Science">
        <title>Genomic comparison of the ants Camponotus floridanus and Harpegnathos saltator.</title>
        <authorList>
            <person name="Bonasio R."/>
            <person name="Zhang G."/>
            <person name="Ye C."/>
            <person name="Mutti N.S."/>
            <person name="Fang X."/>
            <person name="Qin N."/>
            <person name="Donahue G."/>
            <person name="Yang P."/>
            <person name="Li Q."/>
            <person name="Li C."/>
            <person name="Zhang P."/>
            <person name="Huang Z."/>
            <person name="Berger S.L."/>
            <person name="Reinberg D."/>
            <person name="Wang J."/>
            <person name="Liebig J."/>
        </authorList>
    </citation>
    <scope>NUCLEOTIDE SEQUENCE [LARGE SCALE GENOMIC DNA]</scope>
    <source>
        <strain evidence="2">C129</strain>
    </source>
</reference>
<gene>
    <name evidence="1" type="ORF">EAG_09275</name>
</gene>
<sequence length="163" mass="18216">FQDRLATCFVNNNLTHVQCNNILSILRTHTCFSSLPKDVRTLLQTPRTPAVVSKVDPGNYIHFSLKSEIIKTLSLSLISNVPHELEIDFNTDGCNLDRSGNIHIWPIQCRLANITNTKPIVIGIYCGAEKPHNANLFFEKFVSDVNAVITNGILFNGNKIAIR</sequence>
<dbReference type="InParanoid" id="E2B0A8"/>
<feature type="non-terminal residue" evidence="1">
    <location>
        <position position="1"/>
    </location>
</feature>
<organism evidence="2">
    <name type="scientific">Camponotus floridanus</name>
    <name type="common">Florida carpenter ant</name>
    <dbReference type="NCBI Taxonomy" id="104421"/>
    <lineage>
        <taxon>Eukaryota</taxon>
        <taxon>Metazoa</taxon>
        <taxon>Ecdysozoa</taxon>
        <taxon>Arthropoda</taxon>
        <taxon>Hexapoda</taxon>
        <taxon>Insecta</taxon>
        <taxon>Pterygota</taxon>
        <taxon>Neoptera</taxon>
        <taxon>Endopterygota</taxon>
        <taxon>Hymenoptera</taxon>
        <taxon>Apocrita</taxon>
        <taxon>Aculeata</taxon>
        <taxon>Formicoidea</taxon>
        <taxon>Formicidae</taxon>
        <taxon>Formicinae</taxon>
        <taxon>Camponotus</taxon>
    </lineage>
</organism>
<accession>E2B0A8</accession>
<dbReference type="OMA" id="HMDPRTI"/>
<feature type="non-terminal residue" evidence="1">
    <location>
        <position position="163"/>
    </location>
</feature>
<dbReference type="EMBL" id="GL444487">
    <property type="protein sequence ID" value="EFN60888.1"/>
    <property type="molecule type" value="Genomic_DNA"/>
</dbReference>
<dbReference type="PANTHER" id="PTHR33053:SF24">
    <property type="entry name" value="TRANSPOSASE DOMAIN-CONTAINING PROTEIN"/>
    <property type="match status" value="1"/>
</dbReference>
<dbReference type="Proteomes" id="UP000000311">
    <property type="component" value="Unassembled WGS sequence"/>
</dbReference>
<dbReference type="AlphaFoldDB" id="E2B0A8"/>
<dbReference type="PANTHER" id="PTHR33053">
    <property type="entry name" value="PROTEIN, PUTATIVE-RELATED"/>
    <property type="match status" value="1"/>
</dbReference>
<evidence type="ECO:0000313" key="2">
    <source>
        <dbReference type="Proteomes" id="UP000000311"/>
    </source>
</evidence>
<evidence type="ECO:0000313" key="1">
    <source>
        <dbReference type="EMBL" id="EFN60888.1"/>
    </source>
</evidence>
<proteinExistence type="predicted"/>
<keyword evidence="2" id="KW-1185">Reference proteome</keyword>
<protein>
    <submittedName>
        <fullName evidence="1">Uncharacterized protein</fullName>
    </submittedName>
</protein>